<sequence>MSQHQAGRGILALEVDGEGTHPAAWRVSGRAPGGVLAAARTLEAVQAAESAGFHAVTFEDSRLLREQGPARLDAVQRAAFAAPRTRSVALVPVLDAVYTEPFHVATQLASLDHISAGRAGWIVSAAGTAEEGAAVGRAPLTGDALAQEAADAVETSRLLWDSWEDGAVIRDVAAGRYLDAGKLHYANFRGRTFSVKGPAIIPRPPQGQLPVFAPAGLLAPGTGQGADAALVSAAAPELLLNSVAAHAAAGSVIAELEVVLDSRGRSAADRLAELDGWEPGSDAVPQRARLAGSAAELADYLAQLLGTAAGVRLFPAVLDTDLEELGQLVLPRLRAWGLLAQTAPERTFRDLLGLPRPANRFAAAGRGHA</sequence>
<dbReference type="InterPro" id="IPR051260">
    <property type="entry name" value="Diverse_substr_monoxygenases"/>
</dbReference>
<keyword evidence="3" id="KW-0560">Oxidoreductase</keyword>
<dbReference type="InterPro" id="IPR036661">
    <property type="entry name" value="Luciferase-like_sf"/>
</dbReference>
<dbReference type="Gene3D" id="3.20.20.30">
    <property type="entry name" value="Luciferase-like domain"/>
    <property type="match status" value="1"/>
</dbReference>
<gene>
    <name evidence="6" type="ORF">H9639_05495</name>
</gene>
<evidence type="ECO:0000313" key="7">
    <source>
        <dbReference type="Proteomes" id="UP000609874"/>
    </source>
</evidence>
<keyword evidence="1" id="KW-0285">Flavoprotein</keyword>
<evidence type="ECO:0000256" key="3">
    <source>
        <dbReference type="ARBA" id="ARBA00023002"/>
    </source>
</evidence>
<keyword evidence="2" id="KW-0288">FMN</keyword>
<evidence type="ECO:0000256" key="2">
    <source>
        <dbReference type="ARBA" id="ARBA00022643"/>
    </source>
</evidence>
<organism evidence="6 7">
    <name type="scientific">Arthrobacter gallicola</name>
    <dbReference type="NCBI Taxonomy" id="2762225"/>
    <lineage>
        <taxon>Bacteria</taxon>
        <taxon>Bacillati</taxon>
        <taxon>Actinomycetota</taxon>
        <taxon>Actinomycetes</taxon>
        <taxon>Micrococcales</taxon>
        <taxon>Micrococcaceae</taxon>
        <taxon>Arthrobacter</taxon>
    </lineage>
</organism>
<protein>
    <submittedName>
        <fullName evidence="6">LLM class flavin-dependent oxidoreductase</fullName>
    </submittedName>
</protein>
<dbReference type="SUPFAM" id="SSF51679">
    <property type="entry name" value="Bacterial luciferase-like"/>
    <property type="match status" value="1"/>
</dbReference>
<accession>A0ABR8UQD7</accession>
<dbReference type="Pfam" id="PF00296">
    <property type="entry name" value="Bac_luciferase"/>
    <property type="match status" value="1"/>
</dbReference>
<comment type="caution">
    <text evidence="6">The sequence shown here is derived from an EMBL/GenBank/DDBJ whole genome shotgun (WGS) entry which is preliminary data.</text>
</comment>
<keyword evidence="7" id="KW-1185">Reference proteome</keyword>
<feature type="domain" description="Luciferase-like" evidence="5">
    <location>
        <begin position="30"/>
        <end position="265"/>
    </location>
</feature>
<proteinExistence type="predicted"/>
<evidence type="ECO:0000256" key="4">
    <source>
        <dbReference type="ARBA" id="ARBA00023033"/>
    </source>
</evidence>
<dbReference type="PANTHER" id="PTHR30011">
    <property type="entry name" value="ALKANESULFONATE MONOOXYGENASE-RELATED"/>
    <property type="match status" value="1"/>
</dbReference>
<dbReference type="PANTHER" id="PTHR30011:SF16">
    <property type="entry name" value="C2H2 FINGER DOMAIN TRANSCRIPTION FACTOR (EUROFUNG)-RELATED"/>
    <property type="match status" value="1"/>
</dbReference>
<evidence type="ECO:0000256" key="1">
    <source>
        <dbReference type="ARBA" id="ARBA00022630"/>
    </source>
</evidence>
<name>A0ABR8UQD7_9MICC</name>
<keyword evidence="4" id="KW-0503">Monooxygenase</keyword>
<dbReference type="EMBL" id="JACSQD010000002">
    <property type="protein sequence ID" value="MBD7994749.1"/>
    <property type="molecule type" value="Genomic_DNA"/>
</dbReference>
<dbReference type="RefSeq" id="WP_191807126.1">
    <property type="nucleotide sequence ID" value="NZ_JACSQD010000002.1"/>
</dbReference>
<evidence type="ECO:0000313" key="6">
    <source>
        <dbReference type="EMBL" id="MBD7994749.1"/>
    </source>
</evidence>
<dbReference type="Proteomes" id="UP000609874">
    <property type="component" value="Unassembled WGS sequence"/>
</dbReference>
<dbReference type="InterPro" id="IPR011251">
    <property type="entry name" value="Luciferase-like_dom"/>
</dbReference>
<reference evidence="6 7" key="1">
    <citation type="submission" date="2020-08" db="EMBL/GenBank/DDBJ databases">
        <title>A Genomic Blueprint of the Chicken Gut Microbiome.</title>
        <authorList>
            <person name="Gilroy R."/>
            <person name="Ravi A."/>
            <person name="Getino M."/>
            <person name="Pursley I."/>
            <person name="Horton D.L."/>
            <person name="Alikhan N.-F."/>
            <person name="Baker D."/>
            <person name="Gharbi K."/>
            <person name="Hall N."/>
            <person name="Watson M."/>
            <person name="Adriaenssens E.M."/>
            <person name="Foster-Nyarko E."/>
            <person name="Jarju S."/>
            <person name="Secka A."/>
            <person name="Antonio M."/>
            <person name="Oren A."/>
            <person name="Chaudhuri R."/>
            <person name="La Ragione R.M."/>
            <person name="Hildebrand F."/>
            <person name="Pallen M.J."/>
        </authorList>
    </citation>
    <scope>NUCLEOTIDE SEQUENCE [LARGE SCALE GENOMIC DNA]</scope>
    <source>
        <strain evidence="6 7">Sa2CUA1</strain>
    </source>
</reference>
<evidence type="ECO:0000259" key="5">
    <source>
        <dbReference type="Pfam" id="PF00296"/>
    </source>
</evidence>